<dbReference type="Gene3D" id="3.30.900.10">
    <property type="entry name" value="HORMA domain"/>
    <property type="match status" value="1"/>
</dbReference>
<comment type="caution">
    <text evidence="10">The sequence shown here is derived from an EMBL/GenBank/DDBJ whole genome shotgun (WGS) entry which is preliminary data.</text>
</comment>
<evidence type="ECO:0000256" key="7">
    <source>
        <dbReference type="ARBA" id="ARBA00055019"/>
    </source>
</evidence>
<keyword evidence="3" id="KW-0132">Cell division</keyword>
<name>A0A835BXG7_9POAL</name>
<gene>
    <name evidence="10" type="ORF">HU200_032327</name>
</gene>
<evidence type="ECO:0000256" key="3">
    <source>
        <dbReference type="ARBA" id="ARBA00022618"/>
    </source>
</evidence>
<reference evidence="10" key="1">
    <citation type="submission" date="2020-07" db="EMBL/GenBank/DDBJ databases">
        <title>Genome sequence and genetic diversity analysis of an under-domesticated orphan crop, white fonio (Digitaria exilis).</title>
        <authorList>
            <person name="Bennetzen J.L."/>
            <person name="Chen S."/>
            <person name="Ma X."/>
            <person name="Wang X."/>
            <person name="Yssel A.E.J."/>
            <person name="Chaluvadi S.R."/>
            <person name="Johnson M."/>
            <person name="Gangashetty P."/>
            <person name="Hamidou F."/>
            <person name="Sanogo M.D."/>
            <person name="Zwaenepoel A."/>
            <person name="Wallace J."/>
            <person name="Van De Peer Y."/>
            <person name="Van Deynze A."/>
        </authorList>
    </citation>
    <scope>NUCLEOTIDE SEQUENCE</scope>
    <source>
        <tissue evidence="10">Leaves</tissue>
    </source>
</reference>
<dbReference type="GO" id="GO:0007094">
    <property type="term" value="P:mitotic spindle assembly checkpoint signaling"/>
    <property type="evidence" value="ECO:0007669"/>
    <property type="project" value="TreeGrafter"/>
</dbReference>
<evidence type="ECO:0000256" key="6">
    <source>
        <dbReference type="ARBA" id="ARBA00023306"/>
    </source>
</evidence>
<protein>
    <recommendedName>
        <fullName evidence="8">Mitotic spindle checkpoint protein MAD2</fullName>
    </recommendedName>
</protein>
<dbReference type="AlphaFoldDB" id="A0A835BXG7"/>
<keyword evidence="4" id="KW-0498">Mitosis</keyword>
<dbReference type="PROSITE" id="PS50815">
    <property type="entry name" value="HORMA"/>
    <property type="match status" value="1"/>
</dbReference>
<evidence type="ECO:0000256" key="4">
    <source>
        <dbReference type="ARBA" id="ARBA00022776"/>
    </source>
</evidence>
<keyword evidence="6" id="KW-0131">Cell cycle</keyword>
<dbReference type="GO" id="GO:0000776">
    <property type="term" value="C:kinetochore"/>
    <property type="evidence" value="ECO:0007669"/>
    <property type="project" value="TreeGrafter"/>
</dbReference>
<organism evidence="10 11">
    <name type="scientific">Digitaria exilis</name>
    <dbReference type="NCBI Taxonomy" id="1010633"/>
    <lineage>
        <taxon>Eukaryota</taxon>
        <taxon>Viridiplantae</taxon>
        <taxon>Streptophyta</taxon>
        <taxon>Embryophyta</taxon>
        <taxon>Tracheophyta</taxon>
        <taxon>Spermatophyta</taxon>
        <taxon>Magnoliopsida</taxon>
        <taxon>Liliopsida</taxon>
        <taxon>Poales</taxon>
        <taxon>Poaceae</taxon>
        <taxon>PACMAD clade</taxon>
        <taxon>Panicoideae</taxon>
        <taxon>Panicodae</taxon>
        <taxon>Paniceae</taxon>
        <taxon>Anthephorinae</taxon>
        <taxon>Digitaria</taxon>
    </lineage>
</organism>
<keyword evidence="11" id="KW-1185">Reference proteome</keyword>
<evidence type="ECO:0000256" key="1">
    <source>
        <dbReference type="ARBA" id="ARBA00004123"/>
    </source>
</evidence>
<evidence type="ECO:0000313" key="11">
    <source>
        <dbReference type="Proteomes" id="UP000636709"/>
    </source>
</evidence>
<dbReference type="InterPro" id="IPR036570">
    <property type="entry name" value="HORMA_dom_sf"/>
</dbReference>
<accession>A0A835BXG7</accession>
<proteinExistence type="inferred from homology"/>
<feature type="domain" description="HORMA" evidence="9">
    <location>
        <begin position="62"/>
        <end position="245"/>
    </location>
</feature>
<comment type="function">
    <text evidence="7">Required for the execution of the mitotic checkpoint which monitors the process of kinetochore-spindle attachment and delays the onset of anaphase when this process is not complete. It inhibits the activity of the anaphase promoting complex by sequestering CDC20 until all chromosomes are aligned at the metaphase plate.</text>
</comment>
<dbReference type="SUPFAM" id="SSF56019">
    <property type="entry name" value="The spindle assembly checkpoint protein mad2"/>
    <property type="match status" value="1"/>
</dbReference>
<comment type="subcellular location">
    <subcellularLocation>
        <location evidence="1">Nucleus</location>
    </subcellularLocation>
</comment>
<dbReference type="EMBL" id="JACEFO010001778">
    <property type="protein sequence ID" value="KAF8703517.1"/>
    <property type="molecule type" value="Genomic_DNA"/>
</dbReference>
<keyword evidence="5" id="KW-0539">Nucleus</keyword>
<dbReference type="InterPro" id="IPR045091">
    <property type="entry name" value="Mad2-like"/>
</dbReference>
<evidence type="ECO:0000256" key="2">
    <source>
        <dbReference type="ARBA" id="ARBA00010348"/>
    </source>
</evidence>
<comment type="similarity">
    <text evidence="2">Belongs to the MAD2 family.</text>
</comment>
<dbReference type="OrthoDB" id="1806at2759"/>
<sequence>MASRTVSKDIITLRGSAAIVSEFFGTRALALPSSPDWFRAARRVFDGMLLLANRSEKGLGSFDLLIHRVPFGFWWLRSILYNRAVYPEESFTKVKKYGLTMLLTQDEGVKTFIANLTSQLSEWLEAGKLQRIVLVIMSKATSEVLERWNFNIVTDAEVVEKGAIKEKSDKEIMREIQAIMRQIASCITYLPCLDEPCVFDVLAYTDTDVDAPGTWVESDAKLIDNPQMVKLHSFDTKIHKVDTLVSYKKDEWDDEE</sequence>
<evidence type="ECO:0000256" key="8">
    <source>
        <dbReference type="ARBA" id="ARBA00074925"/>
    </source>
</evidence>
<dbReference type="FunFam" id="3.30.900.10:FF:000004">
    <property type="entry name" value="Mitotic spindle checkpoint protein MAD2"/>
    <property type="match status" value="1"/>
</dbReference>
<dbReference type="InterPro" id="IPR003511">
    <property type="entry name" value="HORMA_dom"/>
</dbReference>
<evidence type="ECO:0000256" key="5">
    <source>
        <dbReference type="ARBA" id="ARBA00023242"/>
    </source>
</evidence>
<dbReference type="PANTHER" id="PTHR11842:SF11">
    <property type="entry name" value="MITOTIC SPINDLE ASSEMBLY CHECKPOINT PROTEIN MAD2A"/>
    <property type="match status" value="1"/>
</dbReference>
<evidence type="ECO:0000313" key="10">
    <source>
        <dbReference type="EMBL" id="KAF8703517.1"/>
    </source>
</evidence>
<dbReference type="Pfam" id="PF02301">
    <property type="entry name" value="HORMA"/>
    <property type="match status" value="1"/>
</dbReference>
<dbReference type="GO" id="GO:0005737">
    <property type="term" value="C:cytoplasm"/>
    <property type="evidence" value="ECO:0007669"/>
    <property type="project" value="TreeGrafter"/>
</dbReference>
<dbReference type="GO" id="GO:0005654">
    <property type="term" value="C:nucleoplasm"/>
    <property type="evidence" value="ECO:0007669"/>
    <property type="project" value="TreeGrafter"/>
</dbReference>
<evidence type="ECO:0000259" key="9">
    <source>
        <dbReference type="PROSITE" id="PS50815"/>
    </source>
</evidence>
<dbReference type="Proteomes" id="UP000636709">
    <property type="component" value="Unassembled WGS sequence"/>
</dbReference>
<dbReference type="PANTHER" id="PTHR11842">
    <property type="entry name" value="MITOTIC SPINDLE ASSEMBLY CHECKPOINT PROTEIN MAD2"/>
    <property type="match status" value="1"/>
</dbReference>
<dbReference type="GO" id="GO:0051301">
    <property type="term" value="P:cell division"/>
    <property type="evidence" value="ECO:0007669"/>
    <property type="project" value="UniProtKB-KW"/>
</dbReference>